<accession>A0ABQ6CKU5</accession>
<dbReference type="EMBL" id="BSPC01000038">
    <property type="protein sequence ID" value="GLS20958.1"/>
    <property type="molecule type" value="Genomic_DNA"/>
</dbReference>
<reference evidence="2" key="1">
    <citation type="journal article" date="2019" name="Int. J. Syst. Evol. Microbiol.">
        <title>The Global Catalogue of Microorganisms (GCM) 10K type strain sequencing project: providing services to taxonomists for standard genome sequencing and annotation.</title>
        <authorList>
            <consortium name="The Broad Institute Genomics Platform"/>
            <consortium name="The Broad Institute Genome Sequencing Center for Infectious Disease"/>
            <person name="Wu L."/>
            <person name="Ma J."/>
        </authorList>
    </citation>
    <scope>NUCLEOTIDE SEQUENCE [LARGE SCALE GENOMIC DNA]</scope>
    <source>
        <strain evidence="2">NBRC 101365</strain>
    </source>
</reference>
<comment type="caution">
    <text evidence="1">The sequence shown here is derived from an EMBL/GenBank/DDBJ whole genome shotgun (WGS) entry which is preliminary data.</text>
</comment>
<evidence type="ECO:0000313" key="1">
    <source>
        <dbReference type="EMBL" id="GLS20958.1"/>
    </source>
</evidence>
<evidence type="ECO:0008006" key="3">
    <source>
        <dbReference type="Google" id="ProtNLM"/>
    </source>
</evidence>
<dbReference type="RefSeq" id="WP_284314035.1">
    <property type="nucleotide sequence ID" value="NZ_BSPC01000038.1"/>
</dbReference>
<keyword evidence="2" id="KW-1185">Reference proteome</keyword>
<gene>
    <name evidence="1" type="ORF">GCM10007874_39750</name>
</gene>
<dbReference type="Proteomes" id="UP001156882">
    <property type="component" value="Unassembled WGS sequence"/>
</dbReference>
<evidence type="ECO:0000313" key="2">
    <source>
        <dbReference type="Proteomes" id="UP001156882"/>
    </source>
</evidence>
<proteinExistence type="predicted"/>
<protein>
    <recommendedName>
        <fullName evidence="3">DUF2188 domain-containing protein</fullName>
    </recommendedName>
</protein>
<sequence length="70" mass="7966">MSADHPIQQSSILIYKEAGEWCVRVSEPGQEPYSREFVCHEFAANYAEGQRMRLGLDKVEDPGPDDRMPP</sequence>
<name>A0ABQ6CKU5_9HYPH</name>
<organism evidence="1 2">
    <name type="scientific">Labrys miyagiensis</name>
    <dbReference type="NCBI Taxonomy" id="346912"/>
    <lineage>
        <taxon>Bacteria</taxon>
        <taxon>Pseudomonadati</taxon>
        <taxon>Pseudomonadota</taxon>
        <taxon>Alphaproteobacteria</taxon>
        <taxon>Hyphomicrobiales</taxon>
        <taxon>Xanthobacteraceae</taxon>
        <taxon>Labrys</taxon>
    </lineage>
</organism>